<dbReference type="InterPro" id="IPR018202">
    <property type="entry name" value="Ser_caboxypep_ser_AS"/>
</dbReference>
<dbReference type="InterPro" id="IPR001563">
    <property type="entry name" value="Peptidase_S10"/>
</dbReference>
<dbReference type="InterPro" id="IPR033124">
    <property type="entry name" value="Ser_caboxypep_his_AS"/>
</dbReference>
<dbReference type="EMBL" id="JAKUCV010000610">
    <property type="protein sequence ID" value="KAJ4849420.1"/>
    <property type="molecule type" value="Genomic_DNA"/>
</dbReference>
<dbReference type="Pfam" id="PF00450">
    <property type="entry name" value="Peptidase_S10"/>
    <property type="match status" value="2"/>
</dbReference>
<keyword evidence="5 8" id="KW-0645">Protease</keyword>
<feature type="chain" id="PRO_5040530671" description="Carboxypeptidase" evidence="8">
    <location>
        <begin position="23"/>
        <end position="444"/>
    </location>
</feature>
<dbReference type="SUPFAM" id="SSF53474">
    <property type="entry name" value="alpha/beta-Hydrolases"/>
    <property type="match status" value="1"/>
</dbReference>
<keyword evidence="3" id="KW-0964">Secreted</keyword>
<evidence type="ECO:0000313" key="10">
    <source>
        <dbReference type="Proteomes" id="UP001141552"/>
    </source>
</evidence>
<dbReference type="PROSITE" id="PS00560">
    <property type="entry name" value="CARBOXYPEPT_SER_HIS"/>
    <property type="match status" value="1"/>
</dbReference>
<evidence type="ECO:0000256" key="8">
    <source>
        <dbReference type="RuleBase" id="RU361156"/>
    </source>
</evidence>
<dbReference type="AlphaFoldDB" id="A0A9Q0JQT7"/>
<reference evidence="9" key="2">
    <citation type="journal article" date="2023" name="Plants (Basel)">
        <title>Annotation of the Turnera subulata (Passifloraceae) Draft Genome Reveals the S-Locus Evolved after the Divergence of Turneroideae from Passifloroideae in a Stepwise Manner.</title>
        <authorList>
            <person name="Henning P.M."/>
            <person name="Roalson E.H."/>
            <person name="Mir W."/>
            <person name="McCubbin A.G."/>
            <person name="Shore J.S."/>
        </authorList>
    </citation>
    <scope>NUCLEOTIDE SEQUENCE</scope>
    <source>
        <strain evidence="9">F60SS</strain>
    </source>
</reference>
<keyword evidence="10" id="KW-1185">Reference proteome</keyword>
<organism evidence="9 10">
    <name type="scientific">Turnera subulata</name>
    <dbReference type="NCBI Taxonomy" id="218843"/>
    <lineage>
        <taxon>Eukaryota</taxon>
        <taxon>Viridiplantae</taxon>
        <taxon>Streptophyta</taxon>
        <taxon>Embryophyta</taxon>
        <taxon>Tracheophyta</taxon>
        <taxon>Spermatophyta</taxon>
        <taxon>Magnoliopsida</taxon>
        <taxon>eudicotyledons</taxon>
        <taxon>Gunneridae</taxon>
        <taxon>Pentapetalae</taxon>
        <taxon>rosids</taxon>
        <taxon>fabids</taxon>
        <taxon>Malpighiales</taxon>
        <taxon>Passifloraceae</taxon>
        <taxon>Turnera</taxon>
    </lineage>
</organism>
<gene>
    <name evidence="9" type="ORF">Tsubulata_007257</name>
</gene>
<evidence type="ECO:0000256" key="4">
    <source>
        <dbReference type="ARBA" id="ARBA00022645"/>
    </source>
</evidence>
<dbReference type="GO" id="GO:0005773">
    <property type="term" value="C:vacuole"/>
    <property type="evidence" value="ECO:0007669"/>
    <property type="project" value="TreeGrafter"/>
</dbReference>
<dbReference type="PANTHER" id="PTHR11802:SF31">
    <property type="entry name" value="SERINE CARBOXYPEPTIDASE-LIKE 34"/>
    <property type="match status" value="1"/>
</dbReference>
<dbReference type="OrthoDB" id="443318at2759"/>
<reference evidence="9" key="1">
    <citation type="submission" date="2022-02" db="EMBL/GenBank/DDBJ databases">
        <authorList>
            <person name="Henning P.M."/>
            <person name="McCubbin A.G."/>
            <person name="Shore J.S."/>
        </authorList>
    </citation>
    <scope>NUCLEOTIDE SEQUENCE</scope>
    <source>
        <strain evidence="9">F60SS</strain>
        <tissue evidence="9">Leaves</tissue>
    </source>
</reference>
<name>A0A9Q0JQT7_9ROSI</name>
<dbReference type="Proteomes" id="UP001141552">
    <property type="component" value="Unassembled WGS sequence"/>
</dbReference>
<dbReference type="PROSITE" id="PS00131">
    <property type="entry name" value="CARBOXYPEPT_SER_SER"/>
    <property type="match status" value="1"/>
</dbReference>
<evidence type="ECO:0000256" key="2">
    <source>
        <dbReference type="ARBA" id="ARBA00009431"/>
    </source>
</evidence>
<evidence type="ECO:0000256" key="5">
    <source>
        <dbReference type="ARBA" id="ARBA00022670"/>
    </source>
</evidence>
<proteinExistence type="inferred from homology"/>
<dbReference type="GO" id="GO:0006508">
    <property type="term" value="P:proteolysis"/>
    <property type="evidence" value="ECO:0007669"/>
    <property type="project" value="UniProtKB-KW"/>
</dbReference>
<keyword evidence="7" id="KW-0325">Glycoprotein</keyword>
<evidence type="ECO:0000256" key="1">
    <source>
        <dbReference type="ARBA" id="ARBA00004613"/>
    </source>
</evidence>
<feature type="signal peptide" evidence="8">
    <location>
        <begin position="1"/>
        <end position="22"/>
    </location>
</feature>
<dbReference type="Gene3D" id="3.40.50.1820">
    <property type="entry name" value="alpha/beta hydrolase"/>
    <property type="match status" value="2"/>
</dbReference>
<keyword evidence="8" id="KW-0732">Signal</keyword>
<comment type="subcellular location">
    <subcellularLocation>
        <location evidence="1">Secreted</location>
    </subcellularLocation>
</comment>
<dbReference type="PANTHER" id="PTHR11802">
    <property type="entry name" value="SERINE PROTEASE FAMILY S10 SERINE CARBOXYPEPTIDASE"/>
    <property type="match status" value="1"/>
</dbReference>
<evidence type="ECO:0000313" key="9">
    <source>
        <dbReference type="EMBL" id="KAJ4849420.1"/>
    </source>
</evidence>
<comment type="caution">
    <text evidence="9">The sequence shown here is derived from an EMBL/GenBank/DDBJ whole genome shotgun (WGS) entry which is preliminary data.</text>
</comment>
<sequence length="444" mass="50314">MELAELTLCLLLSSLAIFGVSSWDQEIMALQEADHIDGLPTQPPVQFKQYSGYVTVDETYGKALFYWFFEATNNPEEKPLLLWLNGGPGCSSIGFGEAQELGPFLLQIYCSWIPRRELGFHILTQVQLQQEIPPQNWFKRFPQYKSREFYIAGESYAGHYVPQLAKVIFDENQNSTKDTYINLKGFLIGNALMDNEADLNGMIDYAWGHALLSDGDYNAIKQNCDFSQKNFFTKECADAFSKYNALYGLIDMYSLYSPTCPLPRPFANAKSLMSTHSLSSTIDILRQIPAGYDPCLMNHATDYFTRPDVQEALHANVTKIPRPWKLCNSDINSRWNDSASTILPVIKKLRDGGIRVWVFSGDTDGRVPVTSTRYTLNKLGLKIIEDWTPWYNHREVGGWTITYEGLTFVTIRGAGHQVPTHAPKRALQLVKHFLANKKLPSAAF</sequence>
<accession>A0A9Q0JQT7</accession>
<dbReference type="GO" id="GO:0005576">
    <property type="term" value="C:extracellular region"/>
    <property type="evidence" value="ECO:0007669"/>
    <property type="project" value="UniProtKB-SubCell"/>
</dbReference>
<evidence type="ECO:0000256" key="6">
    <source>
        <dbReference type="ARBA" id="ARBA00022801"/>
    </source>
</evidence>
<comment type="similarity">
    <text evidence="2 8">Belongs to the peptidase S10 family.</text>
</comment>
<evidence type="ECO:0000256" key="3">
    <source>
        <dbReference type="ARBA" id="ARBA00022525"/>
    </source>
</evidence>
<dbReference type="InterPro" id="IPR029058">
    <property type="entry name" value="AB_hydrolase_fold"/>
</dbReference>
<protein>
    <recommendedName>
        <fullName evidence="8">Carboxypeptidase</fullName>
        <ecNumber evidence="8">3.4.16.-</ecNumber>
    </recommendedName>
</protein>
<evidence type="ECO:0000256" key="7">
    <source>
        <dbReference type="ARBA" id="ARBA00023180"/>
    </source>
</evidence>
<keyword evidence="6 8" id="KW-0378">Hydrolase</keyword>
<keyword evidence="4 8" id="KW-0121">Carboxypeptidase</keyword>
<dbReference type="EC" id="3.4.16.-" evidence="8"/>
<dbReference type="GO" id="GO:0004185">
    <property type="term" value="F:serine-type carboxypeptidase activity"/>
    <property type="evidence" value="ECO:0007669"/>
    <property type="project" value="UniProtKB-UniRule"/>
</dbReference>
<dbReference type="PRINTS" id="PR00724">
    <property type="entry name" value="CRBOXYPTASEC"/>
</dbReference>